<dbReference type="STRING" id="1346286.SAMN05444362_10313"/>
<organism evidence="6 7">
    <name type="scientific">Dysgonomonas macrotermitis</name>
    <dbReference type="NCBI Taxonomy" id="1346286"/>
    <lineage>
        <taxon>Bacteria</taxon>
        <taxon>Pseudomonadati</taxon>
        <taxon>Bacteroidota</taxon>
        <taxon>Bacteroidia</taxon>
        <taxon>Bacteroidales</taxon>
        <taxon>Dysgonomonadaceae</taxon>
        <taxon>Dysgonomonas</taxon>
    </lineage>
</organism>
<dbReference type="InterPro" id="IPR052021">
    <property type="entry name" value="Type-I_RS_S_subunit"/>
</dbReference>
<keyword evidence="7" id="KW-1185">Reference proteome</keyword>
<evidence type="ECO:0000313" key="6">
    <source>
        <dbReference type="EMBL" id="SHE98052.1"/>
    </source>
</evidence>
<sequence length="479" mass="54231">MEQYKLPSHNNSDKVFIVNRSELEGRIDPYFFKKEFDVISDKLSHIETLPLKKVSVKIFSGITPLSGGDSYTDRENGIAFIRSGDYSEDNIIDFSSTNYITTSVHNGIMSSSKIKKGDLLIAIVGATIGKVGIYNYDEEANINQAICAIRLKEQFIPEFIHIYLLTALGQKILDRLKRPVARANINLEEISSIQIPQITRTRQKEVVDFYYNKIDLKQQKEAEAKALLDSIDNYLLGELGITLPEKDDSLQKRVFTAQFSEIGGGRLDPLSLKNNISDFLTGKYKEKKIKEIALNFKSGFGAGKQDQVLDDSGIIQIRPTNIDEQGTLKFDKNVYLPVDNSYNGSDFINVDDILFNNTNSQEWVGKTAILKEQQQLLFSNHITKIVVNKEVAVPDYIWLILNSYQKNKIFYSICTNWNNQSGVGLDLLRSLPIPIPPLEKQNEIAQHIQSLREQAKQLQNDAKAILEQAKKDVEQMILG</sequence>
<dbReference type="Proteomes" id="UP000184480">
    <property type="component" value="Unassembled WGS sequence"/>
</dbReference>
<dbReference type="SUPFAM" id="SSF116734">
    <property type="entry name" value="DNA methylase specificity domain"/>
    <property type="match status" value="2"/>
</dbReference>
<feature type="coiled-coil region" evidence="4">
    <location>
        <begin position="441"/>
        <end position="475"/>
    </location>
</feature>
<keyword evidence="2" id="KW-0680">Restriction system</keyword>
<evidence type="ECO:0000256" key="2">
    <source>
        <dbReference type="ARBA" id="ARBA00022747"/>
    </source>
</evidence>
<proteinExistence type="inferred from homology"/>
<dbReference type="PANTHER" id="PTHR30408:SF12">
    <property type="entry name" value="TYPE I RESTRICTION ENZYME MJAVIII SPECIFICITY SUBUNIT"/>
    <property type="match status" value="1"/>
</dbReference>
<feature type="domain" description="Type I restriction modification DNA specificity" evidence="5">
    <location>
        <begin position="104"/>
        <end position="225"/>
    </location>
</feature>
<accession>A0A1M4XXS3</accession>
<evidence type="ECO:0000313" key="7">
    <source>
        <dbReference type="Proteomes" id="UP000184480"/>
    </source>
</evidence>
<dbReference type="PANTHER" id="PTHR30408">
    <property type="entry name" value="TYPE-1 RESTRICTION ENZYME ECOKI SPECIFICITY PROTEIN"/>
    <property type="match status" value="1"/>
</dbReference>
<gene>
    <name evidence="6" type="ORF">SAMN05444362_10313</name>
</gene>
<keyword evidence="3" id="KW-0238">DNA-binding</keyword>
<dbReference type="AlphaFoldDB" id="A0A1M4XXS3"/>
<evidence type="ECO:0000259" key="5">
    <source>
        <dbReference type="Pfam" id="PF01420"/>
    </source>
</evidence>
<comment type="similarity">
    <text evidence="1">Belongs to the type-I restriction system S methylase family.</text>
</comment>
<dbReference type="InterPro" id="IPR044946">
    <property type="entry name" value="Restrct_endonuc_typeI_TRD_sf"/>
</dbReference>
<evidence type="ECO:0000256" key="4">
    <source>
        <dbReference type="SAM" id="Coils"/>
    </source>
</evidence>
<dbReference type="CDD" id="cd17526">
    <property type="entry name" value="RMtype1_S_Cje2232P-TRD2-CR2_like"/>
    <property type="match status" value="1"/>
</dbReference>
<dbReference type="GO" id="GO:0009307">
    <property type="term" value="P:DNA restriction-modification system"/>
    <property type="evidence" value="ECO:0007669"/>
    <property type="project" value="UniProtKB-KW"/>
</dbReference>
<dbReference type="EMBL" id="FQUC01000003">
    <property type="protein sequence ID" value="SHE98052.1"/>
    <property type="molecule type" value="Genomic_DNA"/>
</dbReference>
<keyword evidence="4" id="KW-0175">Coiled coil</keyword>
<evidence type="ECO:0000256" key="1">
    <source>
        <dbReference type="ARBA" id="ARBA00010923"/>
    </source>
</evidence>
<dbReference type="RefSeq" id="WP_062177097.1">
    <property type="nucleotide sequence ID" value="NZ_BBXL01000003.1"/>
</dbReference>
<protein>
    <submittedName>
        <fullName evidence="6">Type I restriction enzyme, S subunit</fullName>
    </submittedName>
</protein>
<dbReference type="Pfam" id="PF01420">
    <property type="entry name" value="Methylase_S"/>
    <property type="match status" value="2"/>
</dbReference>
<dbReference type="GO" id="GO:0003677">
    <property type="term" value="F:DNA binding"/>
    <property type="evidence" value="ECO:0007669"/>
    <property type="project" value="UniProtKB-KW"/>
</dbReference>
<name>A0A1M4XXS3_9BACT</name>
<dbReference type="OrthoDB" id="9816225at2"/>
<evidence type="ECO:0000256" key="3">
    <source>
        <dbReference type="ARBA" id="ARBA00023125"/>
    </source>
</evidence>
<feature type="domain" description="Type I restriction modification DNA specificity" evidence="5">
    <location>
        <begin position="350"/>
        <end position="463"/>
    </location>
</feature>
<dbReference type="InterPro" id="IPR000055">
    <property type="entry name" value="Restrct_endonuc_typeI_TRD"/>
</dbReference>
<dbReference type="Gene3D" id="3.90.220.20">
    <property type="entry name" value="DNA methylase specificity domains"/>
    <property type="match status" value="2"/>
</dbReference>
<reference evidence="7" key="1">
    <citation type="submission" date="2016-11" db="EMBL/GenBank/DDBJ databases">
        <authorList>
            <person name="Varghese N."/>
            <person name="Submissions S."/>
        </authorList>
    </citation>
    <scope>NUCLEOTIDE SEQUENCE [LARGE SCALE GENOMIC DNA]</scope>
    <source>
        <strain evidence="7">DSM 27370</strain>
    </source>
</reference>